<dbReference type="NCBIfam" id="TIGR03868">
    <property type="entry name" value="F420-O_ABCperi"/>
    <property type="match status" value="1"/>
</dbReference>
<evidence type="ECO:0000313" key="4">
    <source>
        <dbReference type="EMBL" id="RMI09403.1"/>
    </source>
</evidence>
<dbReference type="Pfam" id="PF01497">
    <property type="entry name" value="Peripla_BP_2"/>
    <property type="match status" value="1"/>
</dbReference>
<dbReference type="RefSeq" id="WP_122149385.1">
    <property type="nucleotide sequence ID" value="NZ_RFFI01000050.1"/>
</dbReference>
<dbReference type="InterPro" id="IPR050902">
    <property type="entry name" value="ABC_Transporter_SBP"/>
</dbReference>
<feature type="signal peptide" evidence="2">
    <location>
        <begin position="1"/>
        <end position="32"/>
    </location>
</feature>
<feature type="domain" description="Fe/B12 periplasmic-binding" evidence="3">
    <location>
        <begin position="71"/>
        <end position="341"/>
    </location>
</feature>
<keyword evidence="5" id="KW-1185">Reference proteome</keyword>
<evidence type="ECO:0000259" key="3">
    <source>
        <dbReference type="PROSITE" id="PS50983"/>
    </source>
</evidence>
<dbReference type="PROSITE" id="PS50983">
    <property type="entry name" value="FE_B12_PBP"/>
    <property type="match status" value="1"/>
</dbReference>
<dbReference type="InterPro" id="IPR022287">
    <property type="entry name" value="ABC_trnsptr_F420-0_sub-bd_pred"/>
</dbReference>
<evidence type="ECO:0000313" key="5">
    <source>
        <dbReference type="Proteomes" id="UP000269289"/>
    </source>
</evidence>
<feature type="chain" id="PRO_5018117004" evidence="2">
    <location>
        <begin position="33"/>
        <end position="341"/>
    </location>
</feature>
<gene>
    <name evidence="4" type="ORF">EBM89_10545</name>
</gene>
<dbReference type="PANTHER" id="PTHR30535:SF7">
    <property type="entry name" value="IRON(III) DICITRATE-BINDING PROTEIN"/>
    <property type="match status" value="1"/>
</dbReference>
<protein>
    <submittedName>
        <fullName evidence="4">Putative F420-0 ABC transporter substrate-binding protein</fullName>
    </submittedName>
</protein>
<reference evidence="4 5" key="1">
    <citation type="submission" date="2018-10" db="EMBL/GenBank/DDBJ databases">
        <title>Isolation, diversity and antifungal activity of actinobacteria from wheat.</title>
        <authorList>
            <person name="Han C."/>
        </authorList>
    </citation>
    <scope>NUCLEOTIDE SEQUENCE [LARGE SCALE GENOMIC DNA]</scope>
    <source>
        <strain evidence="4 5">NEAU-YY56</strain>
    </source>
</reference>
<dbReference type="OrthoDB" id="9797850at2"/>
<dbReference type="Gene3D" id="3.40.50.1980">
    <property type="entry name" value="Nitrogenase molybdenum iron protein domain"/>
    <property type="match status" value="2"/>
</dbReference>
<keyword evidence="2" id="KW-0732">Signal</keyword>
<dbReference type="AlphaFoldDB" id="A0A3M2JCW2"/>
<evidence type="ECO:0000256" key="1">
    <source>
        <dbReference type="ARBA" id="ARBA00008814"/>
    </source>
</evidence>
<dbReference type="Proteomes" id="UP000269289">
    <property type="component" value="Unassembled WGS sequence"/>
</dbReference>
<sequence>MRSTRPTTPRVLLALPAALAVVALTACGTASADGDAVPDAGTASSTAGTGFEPVTLDNCGTEVTVEAPPERVVAIKSTSIETMLALGLEDRLIGTAFLDGPVREDWTAAYDAVPVLSDKVPGQEALLAAQPDFVYAGWESNFSADGAGERDALQGLGVGTYVSPAACKEPDYMPDPLTFEGLFDEQREIASVFGVEDRAEDLIAEQQAALDSVEPPAEETTALWYSSGTDTPYVGAGIGAPQMMLDAAGLTNIFADVHDTWTSAGWEQVVAADPDVIVLVDATWNTAESKIALLEGNAATHQLTAVREHRYLTVPFPAAEAGVRNADAVVSLTEQLAALGG</sequence>
<dbReference type="SUPFAM" id="SSF53807">
    <property type="entry name" value="Helical backbone' metal receptor"/>
    <property type="match status" value="1"/>
</dbReference>
<proteinExistence type="inferred from homology"/>
<organism evidence="4 5">
    <name type="scientific">Cellulomonas triticagri</name>
    <dbReference type="NCBI Taxonomy" id="2483352"/>
    <lineage>
        <taxon>Bacteria</taxon>
        <taxon>Bacillati</taxon>
        <taxon>Actinomycetota</taxon>
        <taxon>Actinomycetes</taxon>
        <taxon>Micrococcales</taxon>
        <taxon>Cellulomonadaceae</taxon>
        <taxon>Cellulomonas</taxon>
    </lineage>
</organism>
<dbReference type="InterPro" id="IPR002491">
    <property type="entry name" value="ABC_transptr_periplasmic_BD"/>
</dbReference>
<comment type="caution">
    <text evidence="4">The sequence shown here is derived from an EMBL/GenBank/DDBJ whole genome shotgun (WGS) entry which is preliminary data.</text>
</comment>
<dbReference type="EMBL" id="RFFI01000050">
    <property type="protein sequence ID" value="RMI09403.1"/>
    <property type="molecule type" value="Genomic_DNA"/>
</dbReference>
<dbReference type="PROSITE" id="PS51257">
    <property type="entry name" value="PROKAR_LIPOPROTEIN"/>
    <property type="match status" value="1"/>
</dbReference>
<accession>A0A3M2JCW2</accession>
<name>A0A3M2JCW2_9CELL</name>
<dbReference type="PANTHER" id="PTHR30535">
    <property type="entry name" value="VITAMIN B12-BINDING PROTEIN"/>
    <property type="match status" value="1"/>
</dbReference>
<evidence type="ECO:0000256" key="2">
    <source>
        <dbReference type="SAM" id="SignalP"/>
    </source>
</evidence>
<comment type="similarity">
    <text evidence="1">Belongs to the bacterial solute-binding protein 8 family.</text>
</comment>